<protein>
    <submittedName>
        <fullName evidence="3">Nucleotide-binding alpha-beta plait domain-containing protein</fullName>
    </submittedName>
</protein>
<name>A0ABQ5E641_9ASTR</name>
<evidence type="ECO:0000313" key="4">
    <source>
        <dbReference type="Proteomes" id="UP001151760"/>
    </source>
</evidence>
<dbReference type="EMBL" id="BQNB010015977">
    <property type="protein sequence ID" value="GJT46338.1"/>
    <property type="molecule type" value="Genomic_DNA"/>
</dbReference>
<dbReference type="CDD" id="cd00590">
    <property type="entry name" value="RRM_SF"/>
    <property type="match status" value="1"/>
</dbReference>
<dbReference type="InterPro" id="IPR035979">
    <property type="entry name" value="RBD_domain_sf"/>
</dbReference>
<proteinExistence type="predicted"/>
<evidence type="ECO:0000256" key="1">
    <source>
        <dbReference type="PROSITE-ProRule" id="PRU00176"/>
    </source>
</evidence>
<dbReference type="Proteomes" id="UP001151760">
    <property type="component" value="Unassembled WGS sequence"/>
</dbReference>
<accession>A0ABQ5E641</accession>
<dbReference type="SMART" id="SM00360">
    <property type="entry name" value="RRM"/>
    <property type="match status" value="1"/>
</dbReference>
<evidence type="ECO:0000313" key="3">
    <source>
        <dbReference type="EMBL" id="GJT46338.1"/>
    </source>
</evidence>
<dbReference type="Gene3D" id="3.30.70.330">
    <property type="match status" value="1"/>
</dbReference>
<feature type="domain" description="RRM" evidence="2">
    <location>
        <begin position="325"/>
        <end position="398"/>
    </location>
</feature>
<keyword evidence="1" id="KW-0694">RNA-binding</keyword>
<gene>
    <name evidence="3" type="ORF">Tco_0955053</name>
</gene>
<dbReference type="PROSITE" id="PS50102">
    <property type="entry name" value="RRM"/>
    <property type="match status" value="1"/>
</dbReference>
<reference evidence="3" key="2">
    <citation type="submission" date="2022-01" db="EMBL/GenBank/DDBJ databases">
        <authorList>
            <person name="Yamashiro T."/>
            <person name="Shiraishi A."/>
            <person name="Satake H."/>
            <person name="Nakayama K."/>
        </authorList>
    </citation>
    <scope>NUCLEOTIDE SEQUENCE</scope>
</reference>
<dbReference type="SUPFAM" id="SSF54928">
    <property type="entry name" value="RNA-binding domain, RBD"/>
    <property type="match status" value="1"/>
</dbReference>
<keyword evidence="4" id="KW-1185">Reference proteome</keyword>
<sequence length="398" mass="45034">MGMKSSWGECSTTKSRITCDNINGNTTLSEVQGVFLQITSGLRVEKYDGTRLSIITGDHGGVPRFKGVILGIVYHDLYLSRKALVERENAGFDLTNSDLCHSFFEDLTAKGMGLRLANYHTGNHCKDGFTPLETIRRFIGVIRSRSHLSSKGRPLSSKGRPLSWRGGLRLIVEGGRWDIGSLDYELDYELDLSCCCSCCKKDGSMTGVDLYRIPYDTSDPANRFVPNREKTLTLEKEKNQEQLAHANEVRKKTWKDLQSKKLTTMEDNKSHGNIDGGEWVYVQRKQRSKGFKTSNININRDNKVESNGFGRRLSDFDNVMREKATSFYLSNFPDSGDTNALWKMFNHYGKVVDVYIPFKRTKQDARFGFVRFSSIGDTGTFERKLKSITIGSTKLVIN</sequence>
<organism evidence="3 4">
    <name type="scientific">Tanacetum coccineum</name>
    <dbReference type="NCBI Taxonomy" id="301880"/>
    <lineage>
        <taxon>Eukaryota</taxon>
        <taxon>Viridiplantae</taxon>
        <taxon>Streptophyta</taxon>
        <taxon>Embryophyta</taxon>
        <taxon>Tracheophyta</taxon>
        <taxon>Spermatophyta</taxon>
        <taxon>Magnoliopsida</taxon>
        <taxon>eudicotyledons</taxon>
        <taxon>Gunneridae</taxon>
        <taxon>Pentapetalae</taxon>
        <taxon>asterids</taxon>
        <taxon>campanulids</taxon>
        <taxon>Asterales</taxon>
        <taxon>Asteraceae</taxon>
        <taxon>Asteroideae</taxon>
        <taxon>Anthemideae</taxon>
        <taxon>Anthemidinae</taxon>
        <taxon>Tanacetum</taxon>
    </lineage>
</organism>
<dbReference type="InterPro" id="IPR000504">
    <property type="entry name" value="RRM_dom"/>
</dbReference>
<dbReference type="Pfam" id="PF00076">
    <property type="entry name" value="RRM_1"/>
    <property type="match status" value="1"/>
</dbReference>
<reference evidence="3" key="1">
    <citation type="journal article" date="2022" name="Int. J. Mol. Sci.">
        <title>Draft Genome of Tanacetum Coccineum: Genomic Comparison of Closely Related Tanacetum-Family Plants.</title>
        <authorList>
            <person name="Yamashiro T."/>
            <person name="Shiraishi A."/>
            <person name="Nakayama K."/>
            <person name="Satake H."/>
        </authorList>
    </citation>
    <scope>NUCLEOTIDE SEQUENCE</scope>
</reference>
<comment type="caution">
    <text evidence="3">The sequence shown here is derived from an EMBL/GenBank/DDBJ whole genome shotgun (WGS) entry which is preliminary data.</text>
</comment>
<evidence type="ECO:0000259" key="2">
    <source>
        <dbReference type="PROSITE" id="PS50102"/>
    </source>
</evidence>
<dbReference type="InterPro" id="IPR012677">
    <property type="entry name" value="Nucleotide-bd_a/b_plait_sf"/>
</dbReference>